<evidence type="ECO:0000256" key="2">
    <source>
        <dbReference type="SAM" id="SignalP"/>
    </source>
</evidence>
<feature type="signal peptide" evidence="2">
    <location>
        <begin position="1"/>
        <end position="27"/>
    </location>
</feature>
<keyword evidence="1" id="KW-0472">Membrane</keyword>
<accession>A0ABD2LFC7</accession>
<protein>
    <submittedName>
        <fullName evidence="3">Uncharacterized protein</fullName>
    </submittedName>
</protein>
<dbReference type="Proteomes" id="UP001620626">
    <property type="component" value="Unassembled WGS sequence"/>
</dbReference>
<dbReference type="EMBL" id="JBICBT010000430">
    <property type="protein sequence ID" value="KAL3113930.1"/>
    <property type="molecule type" value="Genomic_DNA"/>
</dbReference>
<evidence type="ECO:0000313" key="4">
    <source>
        <dbReference type="Proteomes" id="UP001620626"/>
    </source>
</evidence>
<keyword evidence="2" id="KW-0732">Signal</keyword>
<feature type="chain" id="PRO_5044787529" evidence="2">
    <location>
        <begin position="28"/>
        <end position="139"/>
    </location>
</feature>
<feature type="transmembrane region" description="Helical" evidence="1">
    <location>
        <begin position="116"/>
        <end position="138"/>
    </location>
</feature>
<name>A0ABD2LFC7_9BILA</name>
<evidence type="ECO:0000256" key="1">
    <source>
        <dbReference type="SAM" id="Phobius"/>
    </source>
</evidence>
<keyword evidence="4" id="KW-1185">Reference proteome</keyword>
<organism evidence="3 4">
    <name type="scientific">Heterodera trifolii</name>
    <dbReference type="NCBI Taxonomy" id="157864"/>
    <lineage>
        <taxon>Eukaryota</taxon>
        <taxon>Metazoa</taxon>
        <taxon>Ecdysozoa</taxon>
        <taxon>Nematoda</taxon>
        <taxon>Chromadorea</taxon>
        <taxon>Rhabditida</taxon>
        <taxon>Tylenchina</taxon>
        <taxon>Tylenchomorpha</taxon>
        <taxon>Tylenchoidea</taxon>
        <taxon>Heteroderidae</taxon>
        <taxon>Heteroderinae</taxon>
        <taxon>Heterodera</taxon>
    </lineage>
</organism>
<proteinExistence type="predicted"/>
<comment type="caution">
    <text evidence="3">The sequence shown here is derived from an EMBL/GenBank/DDBJ whole genome shotgun (WGS) entry which is preliminary data.</text>
</comment>
<reference evidence="3 4" key="1">
    <citation type="submission" date="2024-10" db="EMBL/GenBank/DDBJ databases">
        <authorList>
            <person name="Kim D."/>
        </authorList>
    </citation>
    <scope>NUCLEOTIDE SEQUENCE [LARGE SCALE GENOMIC DNA]</scope>
    <source>
        <strain evidence="3">BH-2024</strain>
    </source>
</reference>
<gene>
    <name evidence="3" type="ORF">niasHT_017880</name>
</gene>
<dbReference type="AlphaFoldDB" id="A0ABD2LFC7"/>
<evidence type="ECO:0000313" key="3">
    <source>
        <dbReference type="EMBL" id="KAL3113930.1"/>
    </source>
</evidence>
<sequence length="139" mass="14578">MNAGTINSLLALAPILLLIINCLFCSADQLGPVDCYRTNGYALGVEQVRCAASLPGSPTYCLKADVYDGRVVRDCASAAQCPQGDGCAPITYDEDGTTDFVCCCATDLCNSARQIVAANVLIIFIIPIFACVLIANFAA</sequence>
<keyword evidence="1" id="KW-1133">Transmembrane helix</keyword>
<keyword evidence="1" id="KW-0812">Transmembrane</keyword>